<sequence length="155" mass="17713">MSYDTEEIFEEEIEFPWLLFKLDESLYTINSKLITSIVICPEEITYVPKVSEYIIGLIHLRGNVVPLIDMKKLFNVETGNDAQENKGMVVVLEKDNSFVGLIVDEVLSVENITSFEETEEIRKMCRDGFVKGVAKGNKTEDVLLIIDEEKIMNMA</sequence>
<feature type="domain" description="CheW-like" evidence="1">
    <location>
        <begin position="14"/>
        <end position="155"/>
    </location>
</feature>
<dbReference type="SUPFAM" id="SSF50341">
    <property type="entry name" value="CheW-like"/>
    <property type="match status" value="1"/>
</dbReference>
<dbReference type="InterPro" id="IPR002545">
    <property type="entry name" value="CheW-lke_dom"/>
</dbReference>
<keyword evidence="3" id="KW-1185">Reference proteome</keyword>
<evidence type="ECO:0000259" key="1">
    <source>
        <dbReference type="PROSITE" id="PS50851"/>
    </source>
</evidence>
<gene>
    <name evidence="2" type="ORF">HZF24_00330</name>
</gene>
<dbReference type="AlphaFoldDB" id="A0A974GUU2"/>
<organism evidence="2 3">
    <name type="scientific">Sedimentibacter hydroxybenzoicus DSM 7310</name>
    <dbReference type="NCBI Taxonomy" id="1123245"/>
    <lineage>
        <taxon>Bacteria</taxon>
        <taxon>Bacillati</taxon>
        <taxon>Bacillota</taxon>
        <taxon>Tissierellia</taxon>
        <taxon>Sedimentibacter</taxon>
    </lineage>
</organism>
<accession>A0A974GUU2</accession>
<dbReference type="PANTHER" id="PTHR22617">
    <property type="entry name" value="CHEMOTAXIS SENSOR HISTIDINE KINASE-RELATED"/>
    <property type="match status" value="1"/>
</dbReference>
<reference evidence="2" key="1">
    <citation type="submission" date="2020-07" db="EMBL/GenBank/DDBJ databases">
        <title>Genomic analysis of a strain of Sedimentibacter Hydroxybenzoicus DSM7310.</title>
        <authorList>
            <person name="Ma S."/>
        </authorList>
    </citation>
    <scope>NUCLEOTIDE SEQUENCE</scope>
    <source>
        <strain evidence="2">DSM 7310</strain>
    </source>
</reference>
<dbReference type="RefSeq" id="WP_179236268.1">
    <property type="nucleotide sequence ID" value="NZ_JACBNQ010000001.1"/>
</dbReference>
<dbReference type="Proteomes" id="UP000611629">
    <property type="component" value="Unassembled WGS sequence"/>
</dbReference>
<dbReference type="InterPro" id="IPR039315">
    <property type="entry name" value="CheW"/>
</dbReference>
<dbReference type="SMART" id="SM00260">
    <property type="entry name" value="CheW"/>
    <property type="match status" value="1"/>
</dbReference>
<dbReference type="InterPro" id="IPR036061">
    <property type="entry name" value="CheW-like_dom_sf"/>
</dbReference>
<evidence type="ECO:0000313" key="2">
    <source>
        <dbReference type="EMBL" id="NYB72579.1"/>
    </source>
</evidence>
<protein>
    <submittedName>
        <fullName evidence="2">Chemotaxis protein CheW</fullName>
    </submittedName>
</protein>
<name>A0A974GUU2_SEDHY</name>
<dbReference type="GO" id="GO:0005829">
    <property type="term" value="C:cytosol"/>
    <property type="evidence" value="ECO:0007669"/>
    <property type="project" value="TreeGrafter"/>
</dbReference>
<dbReference type="EMBL" id="JACBNQ010000001">
    <property type="protein sequence ID" value="NYB72579.1"/>
    <property type="molecule type" value="Genomic_DNA"/>
</dbReference>
<dbReference type="PANTHER" id="PTHR22617:SF23">
    <property type="entry name" value="CHEMOTAXIS PROTEIN CHEW"/>
    <property type="match status" value="1"/>
</dbReference>
<proteinExistence type="predicted"/>
<comment type="caution">
    <text evidence="2">The sequence shown here is derived from an EMBL/GenBank/DDBJ whole genome shotgun (WGS) entry which is preliminary data.</text>
</comment>
<evidence type="ECO:0000313" key="3">
    <source>
        <dbReference type="Proteomes" id="UP000611629"/>
    </source>
</evidence>
<dbReference type="Pfam" id="PF01584">
    <property type="entry name" value="CheW"/>
    <property type="match status" value="1"/>
</dbReference>
<dbReference type="GO" id="GO:0006935">
    <property type="term" value="P:chemotaxis"/>
    <property type="evidence" value="ECO:0007669"/>
    <property type="project" value="InterPro"/>
</dbReference>
<dbReference type="GO" id="GO:0007165">
    <property type="term" value="P:signal transduction"/>
    <property type="evidence" value="ECO:0007669"/>
    <property type="project" value="InterPro"/>
</dbReference>
<dbReference type="Gene3D" id="2.40.50.180">
    <property type="entry name" value="CheA-289, Domain 4"/>
    <property type="match status" value="1"/>
</dbReference>
<dbReference type="Gene3D" id="2.30.30.40">
    <property type="entry name" value="SH3 Domains"/>
    <property type="match status" value="1"/>
</dbReference>
<dbReference type="PROSITE" id="PS50851">
    <property type="entry name" value="CHEW"/>
    <property type="match status" value="1"/>
</dbReference>